<keyword evidence="1" id="KW-0560">Oxidoreductase</keyword>
<dbReference type="EC" id="1.4.3.-" evidence="1"/>
<gene>
    <name evidence="4" type="ORF">GCM10010974_28850</name>
</gene>
<dbReference type="Pfam" id="PF01179">
    <property type="entry name" value="Cu_amine_oxid"/>
    <property type="match status" value="1"/>
</dbReference>
<evidence type="ECO:0000256" key="1">
    <source>
        <dbReference type="RuleBase" id="RU000672"/>
    </source>
</evidence>
<name>A0ABQ1MQ23_9MICO</name>
<comment type="similarity">
    <text evidence="1">Belongs to the copper/topaquinone oxidase family.</text>
</comment>
<keyword evidence="1" id="KW-0801">TPQ</keyword>
<feature type="domain" description="Copper amine oxidase catalytic" evidence="3">
    <location>
        <begin position="85"/>
        <end position="445"/>
    </location>
</feature>
<organism evidence="4 5">
    <name type="scientific">Brevibacterium sediminis</name>
    <dbReference type="NCBI Taxonomy" id="1857024"/>
    <lineage>
        <taxon>Bacteria</taxon>
        <taxon>Bacillati</taxon>
        <taxon>Actinomycetota</taxon>
        <taxon>Actinomycetes</taxon>
        <taxon>Micrococcales</taxon>
        <taxon>Brevibacteriaceae</taxon>
        <taxon>Brevibacterium</taxon>
    </lineage>
</organism>
<keyword evidence="1" id="KW-0186">Copper</keyword>
<accession>A0ABQ1MQ23</accession>
<dbReference type="InterPro" id="IPR015798">
    <property type="entry name" value="Cu_amine_oxidase_C"/>
</dbReference>
<feature type="region of interest" description="Disordered" evidence="2">
    <location>
        <begin position="287"/>
        <end position="313"/>
    </location>
</feature>
<dbReference type="RefSeq" id="WP_181271943.1">
    <property type="nucleotide sequence ID" value="NZ_BMJG01000012.1"/>
</dbReference>
<protein>
    <recommendedName>
        <fullName evidence="1">Amine oxidase</fullName>
        <ecNumber evidence="1">1.4.3.-</ecNumber>
    </recommendedName>
</protein>
<sequence>MITTPIHYFRLPARVGRLLLGIDTEVKRRLTQIAAGALSLLIIVTACTQGDSSHSGRQGDNEQAVADVSCKSPKQKVSKSLSSGATWTMCWGVHPDFGLTLSDIYITPPGEDPIRVIDTMSTSQLEVPYDTGERLTSDITESGFGGRKMKTLTDDACRGDIQAASIPKIGDGSYGKSETRKVLCSEVVDEGLAYHSSDLVAPANARKNGWQLSTVSRVGWYEYVSQYTFGADGSINVQLGATGDLSPVDYTDEEHGWDVGDHEHAASHSHNAVWRIRWGLGGTGGMSAQQFDADETGEKGAESPKLTGKLTDLDHPTTARWQNRRWWRVLNPNLLNDDGHPISYQIDVGKTDSFEFVDDAEHSHTHGDDIGYDVGFTNHNDCELYATKNRGDCGRGVPEFVEDGKDQTLDDVVSWVAVGFHHVPRDEEQSPMEMHWQGFTLLPRDLTAQRFDLPKGHEGVNGVPDSEWNQESIN</sequence>
<dbReference type="EMBL" id="BMJG01000012">
    <property type="protein sequence ID" value="GGC44716.1"/>
    <property type="molecule type" value="Genomic_DNA"/>
</dbReference>
<dbReference type="Proteomes" id="UP000632322">
    <property type="component" value="Unassembled WGS sequence"/>
</dbReference>
<comment type="cofactor">
    <cofactor evidence="1">
        <name>Cu cation</name>
        <dbReference type="ChEBI" id="CHEBI:23378"/>
    </cofactor>
    <text evidence="1">Contains 1 topaquinone per subunit.</text>
</comment>
<keyword evidence="5" id="KW-1185">Reference proteome</keyword>
<evidence type="ECO:0000313" key="4">
    <source>
        <dbReference type="EMBL" id="GGC44716.1"/>
    </source>
</evidence>
<evidence type="ECO:0000256" key="2">
    <source>
        <dbReference type="SAM" id="MobiDB-lite"/>
    </source>
</evidence>
<dbReference type="InterPro" id="IPR000269">
    <property type="entry name" value="Cu_amine_oxidase"/>
</dbReference>
<dbReference type="PANTHER" id="PTHR10638">
    <property type="entry name" value="COPPER AMINE OXIDASE"/>
    <property type="match status" value="1"/>
</dbReference>
<keyword evidence="1" id="KW-0479">Metal-binding</keyword>
<dbReference type="SUPFAM" id="SSF49998">
    <property type="entry name" value="Amine oxidase catalytic domain"/>
    <property type="match status" value="1"/>
</dbReference>
<feature type="region of interest" description="Disordered" evidence="2">
    <location>
        <begin position="453"/>
        <end position="474"/>
    </location>
</feature>
<dbReference type="Gene3D" id="2.70.98.20">
    <property type="entry name" value="Copper amine oxidase, catalytic domain"/>
    <property type="match status" value="1"/>
</dbReference>
<dbReference type="InterPro" id="IPR036460">
    <property type="entry name" value="Cu_amine_oxidase_C_sf"/>
</dbReference>
<comment type="caution">
    <text evidence="4">The sequence shown here is derived from an EMBL/GenBank/DDBJ whole genome shotgun (WGS) entry which is preliminary data.</text>
</comment>
<proteinExistence type="inferred from homology"/>
<evidence type="ECO:0000259" key="3">
    <source>
        <dbReference type="Pfam" id="PF01179"/>
    </source>
</evidence>
<dbReference type="PANTHER" id="PTHR10638:SF20">
    <property type="entry name" value="AMINE OXIDASE"/>
    <property type="match status" value="1"/>
</dbReference>
<comment type="PTM">
    <text evidence="1">Topaquinone (TPQ) is generated by copper-dependent autoxidation of a specific tyrosyl residue.</text>
</comment>
<evidence type="ECO:0000313" key="5">
    <source>
        <dbReference type="Proteomes" id="UP000632322"/>
    </source>
</evidence>
<reference evidence="5" key="1">
    <citation type="journal article" date="2019" name="Int. J. Syst. Evol. Microbiol.">
        <title>The Global Catalogue of Microorganisms (GCM) 10K type strain sequencing project: providing services to taxonomists for standard genome sequencing and annotation.</title>
        <authorList>
            <consortium name="The Broad Institute Genomics Platform"/>
            <consortium name="The Broad Institute Genome Sequencing Center for Infectious Disease"/>
            <person name="Wu L."/>
            <person name="Ma J."/>
        </authorList>
    </citation>
    <scope>NUCLEOTIDE SEQUENCE [LARGE SCALE GENOMIC DNA]</scope>
    <source>
        <strain evidence="5">CGMCC 1.15472</strain>
    </source>
</reference>